<sequence>MSEEQHPLMKEGIIEQIDASPWISPIVVPTKKEGKPRLCVDLREPNKAIATDSHPFPHMGEFMAILLDPDHSSVVRDAPPPHDLPSLLCFLCLVSWYSKFLPNFGTVVKPIQACNNTEHENYGICISNSGPYRMKILYSGRGGSYLCVGCGKIEVLSLGPTFHTKN</sequence>
<reference evidence="1 2" key="1">
    <citation type="journal article" date="2018" name="G3 (Bethesda)">
        <title>A High-Quality Reference Genome for the Invasive Mosquitofish Gambusia affinis Using a Chicago Library.</title>
        <authorList>
            <person name="Hoffberg S.L."/>
            <person name="Troendle N.J."/>
            <person name="Glenn T.C."/>
            <person name="Mahmud O."/>
            <person name="Louha S."/>
            <person name="Chalopin D."/>
            <person name="Bennetzen J.L."/>
            <person name="Mauricio R."/>
        </authorList>
    </citation>
    <scope>NUCLEOTIDE SEQUENCE [LARGE SCALE GENOMIC DNA]</scope>
    <source>
        <strain evidence="1">NE01/NJP1002.9</strain>
        <tissue evidence="1">Muscle</tissue>
    </source>
</reference>
<dbReference type="PANTHER" id="PTHR37984:SF15">
    <property type="entry name" value="INTEGRASE CATALYTIC DOMAIN-CONTAINING PROTEIN"/>
    <property type="match status" value="1"/>
</dbReference>
<comment type="caution">
    <text evidence="1">The sequence shown here is derived from an EMBL/GenBank/DDBJ whole genome shotgun (WGS) entry which is preliminary data.</text>
</comment>
<dbReference type="InterPro" id="IPR043502">
    <property type="entry name" value="DNA/RNA_pol_sf"/>
</dbReference>
<organism evidence="1 2">
    <name type="scientific">Gambusia affinis</name>
    <name type="common">Western mosquitofish</name>
    <name type="synonym">Heterandria affinis</name>
    <dbReference type="NCBI Taxonomy" id="33528"/>
    <lineage>
        <taxon>Eukaryota</taxon>
        <taxon>Metazoa</taxon>
        <taxon>Chordata</taxon>
        <taxon>Craniata</taxon>
        <taxon>Vertebrata</taxon>
        <taxon>Euteleostomi</taxon>
        <taxon>Actinopterygii</taxon>
        <taxon>Neopterygii</taxon>
        <taxon>Teleostei</taxon>
        <taxon>Neoteleostei</taxon>
        <taxon>Acanthomorphata</taxon>
        <taxon>Ovalentaria</taxon>
        <taxon>Atherinomorphae</taxon>
        <taxon>Cyprinodontiformes</taxon>
        <taxon>Poeciliidae</taxon>
        <taxon>Poeciliinae</taxon>
        <taxon>Gambusia</taxon>
    </lineage>
</organism>
<proteinExistence type="predicted"/>
<keyword evidence="2" id="KW-1185">Reference proteome</keyword>
<protein>
    <submittedName>
        <fullName evidence="1">Uncharacterized protein</fullName>
    </submittedName>
</protein>
<accession>A0A315VYE2</accession>
<evidence type="ECO:0000313" key="2">
    <source>
        <dbReference type="Proteomes" id="UP000250572"/>
    </source>
</evidence>
<gene>
    <name evidence="1" type="ORF">CCH79_00017550</name>
</gene>
<name>A0A315VYE2_GAMAF</name>
<dbReference type="AlphaFoldDB" id="A0A315VYE2"/>
<dbReference type="Gene3D" id="3.10.10.10">
    <property type="entry name" value="HIV Type 1 Reverse Transcriptase, subunit A, domain 1"/>
    <property type="match status" value="1"/>
</dbReference>
<dbReference type="Proteomes" id="UP000250572">
    <property type="component" value="Unassembled WGS sequence"/>
</dbReference>
<dbReference type="PANTHER" id="PTHR37984">
    <property type="entry name" value="PROTEIN CBG26694"/>
    <property type="match status" value="1"/>
</dbReference>
<dbReference type="EMBL" id="NHOQ01000961">
    <property type="protein sequence ID" value="PWA27974.1"/>
    <property type="molecule type" value="Genomic_DNA"/>
</dbReference>
<dbReference type="SUPFAM" id="SSF56672">
    <property type="entry name" value="DNA/RNA polymerases"/>
    <property type="match status" value="1"/>
</dbReference>
<dbReference type="InterPro" id="IPR050951">
    <property type="entry name" value="Retrovirus_Pol_polyprotein"/>
</dbReference>
<evidence type="ECO:0000313" key="1">
    <source>
        <dbReference type="EMBL" id="PWA27974.1"/>
    </source>
</evidence>